<dbReference type="Proteomes" id="UP000050430">
    <property type="component" value="Unassembled WGS sequence"/>
</dbReference>
<dbReference type="EMBL" id="LGCK01000007">
    <property type="protein sequence ID" value="KPL72675.1"/>
    <property type="molecule type" value="Genomic_DNA"/>
</dbReference>
<keyword evidence="3" id="KW-1185">Reference proteome</keyword>
<evidence type="ECO:0000256" key="1">
    <source>
        <dbReference type="SAM" id="MobiDB-lite"/>
    </source>
</evidence>
<feature type="region of interest" description="Disordered" evidence="1">
    <location>
        <begin position="91"/>
        <end position="111"/>
    </location>
</feature>
<protein>
    <submittedName>
        <fullName evidence="2">Uncharacterized protein</fullName>
    </submittedName>
</protein>
<name>A0A0P6X0J8_9CHLR</name>
<dbReference type="AlphaFoldDB" id="A0A0P6X0J8"/>
<reference evidence="2 3" key="1">
    <citation type="submission" date="2015-07" db="EMBL/GenBank/DDBJ databases">
        <title>Genome sequence of Leptolinea tardivitalis DSM 16556.</title>
        <authorList>
            <person name="Hemp J."/>
            <person name="Ward L.M."/>
            <person name="Pace L.A."/>
            <person name="Fischer W.W."/>
        </authorList>
    </citation>
    <scope>NUCLEOTIDE SEQUENCE [LARGE SCALE GENOMIC DNA]</scope>
    <source>
        <strain evidence="2 3">YMTK-2</strain>
    </source>
</reference>
<proteinExistence type="predicted"/>
<dbReference type="STRING" id="229920.ADM99_06190"/>
<sequence length="111" mass="12693">MVNVDVHYGAKQTHGEFICGSKVETLLRLLEPMFSEWQLNTAQGVGWSLKAPGKYYPALLSYWLLHKPGRPHREAINPKARKFLIENRLNQLSGNNDRKDPVHTISTKDHS</sequence>
<gene>
    <name evidence="2" type="ORF">ADM99_06190</name>
</gene>
<comment type="caution">
    <text evidence="2">The sequence shown here is derived from an EMBL/GenBank/DDBJ whole genome shotgun (WGS) entry which is preliminary data.</text>
</comment>
<organism evidence="2 3">
    <name type="scientific">Leptolinea tardivitalis</name>
    <dbReference type="NCBI Taxonomy" id="229920"/>
    <lineage>
        <taxon>Bacteria</taxon>
        <taxon>Bacillati</taxon>
        <taxon>Chloroflexota</taxon>
        <taxon>Anaerolineae</taxon>
        <taxon>Anaerolineales</taxon>
        <taxon>Anaerolineaceae</taxon>
        <taxon>Leptolinea</taxon>
    </lineage>
</organism>
<evidence type="ECO:0000313" key="2">
    <source>
        <dbReference type="EMBL" id="KPL72675.1"/>
    </source>
</evidence>
<accession>A0A0P6X0J8</accession>
<evidence type="ECO:0000313" key="3">
    <source>
        <dbReference type="Proteomes" id="UP000050430"/>
    </source>
</evidence>
<feature type="compositionally biased region" description="Basic and acidic residues" evidence="1">
    <location>
        <begin position="96"/>
        <end position="111"/>
    </location>
</feature>